<dbReference type="InterPro" id="IPR050793">
    <property type="entry name" value="CMP-NeuNAc_synthase"/>
</dbReference>
<proteinExistence type="predicted"/>
<dbReference type="Pfam" id="PF02348">
    <property type="entry name" value="CTP_transf_3"/>
    <property type="match status" value="1"/>
</dbReference>
<dbReference type="GO" id="GO:0008781">
    <property type="term" value="F:N-acylneuraminate cytidylyltransferase activity"/>
    <property type="evidence" value="ECO:0007669"/>
    <property type="project" value="TreeGrafter"/>
</dbReference>
<reference evidence="1" key="1">
    <citation type="submission" date="2018-05" db="EMBL/GenBank/DDBJ databases">
        <authorList>
            <person name="Lanie J.A."/>
            <person name="Ng W.-L."/>
            <person name="Kazmierczak K.M."/>
            <person name="Andrzejewski T.M."/>
            <person name="Davidsen T.M."/>
            <person name="Wayne K.J."/>
            <person name="Tettelin H."/>
            <person name="Glass J.I."/>
            <person name="Rusch D."/>
            <person name="Podicherti R."/>
            <person name="Tsui H.-C.T."/>
            <person name="Winkler M.E."/>
        </authorList>
    </citation>
    <scope>NUCLEOTIDE SEQUENCE</scope>
</reference>
<dbReference type="PANTHER" id="PTHR21485:SF6">
    <property type="entry name" value="N-ACYLNEURAMINATE CYTIDYLYLTRANSFERASE-RELATED"/>
    <property type="match status" value="1"/>
</dbReference>
<dbReference type="PANTHER" id="PTHR21485">
    <property type="entry name" value="HAD SUPERFAMILY MEMBERS CMAS AND KDSC"/>
    <property type="match status" value="1"/>
</dbReference>
<gene>
    <name evidence="1" type="ORF">METZ01_LOCUS466459</name>
</gene>
<dbReference type="AlphaFoldDB" id="A0A383B2C5"/>
<name>A0A383B2C5_9ZZZZ</name>
<dbReference type="InterPro" id="IPR029044">
    <property type="entry name" value="Nucleotide-diphossugar_trans"/>
</dbReference>
<dbReference type="SUPFAM" id="SSF53448">
    <property type="entry name" value="Nucleotide-diphospho-sugar transferases"/>
    <property type="match status" value="1"/>
</dbReference>
<dbReference type="InterPro" id="IPR003329">
    <property type="entry name" value="Cytidylyl_trans"/>
</dbReference>
<accession>A0A383B2C5</accession>
<dbReference type="Gene3D" id="3.90.550.10">
    <property type="entry name" value="Spore Coat Polysaccharide Biosynthesis Protein SpsA, Chain A"/>
    <property type="match status" value="1"/>
</dbReference>
<evidence type="ECO:0000313" key="1">
    <source>
        <dbReference type="EMBL" id="SVE13605.1"/>
    </source>
</evidence>
<organism evidence="1">
    <name type="scientific">marine metagenome</name>
    <dbReference type="NCBI Taxonomy" id="408172"/>
    <lineage>
        <taxon>unclassified sequences</taxon>
        <taxon>metagenomes</taxon>
        <taxon>ecological metagenomes</taxon>
    </lineage>
</organism>
<dbReference type="EMBL" id="UINC01196555">
    <property type="protein sequence ID" value="SVE13605.1"/>
    <property type="molecule type" value="Genomic_DNA"/>
</dbReference>
<feature type="non-terminal residue" evidence="1">
    <location>
        <position position="79"/>
    </location>
</feature>
<sequence>MNNSNLKVLAIIPARGGSKSVPRKNIRPLNGKPLIAYTIETATKIKNRFYKIIVSTDDQEIAKISKKYGAEVPFIRPSE</sequence>
<protein>
    <recommendedName>
        <fullName evidence="2">Acylneuraminate cytidylyltransferase</fullName>
    </recommendedName>
</protein>
<evidence type="ECO:0008006" key="2">
    <source>
        <dbReference type="Google" id="ProtNLM"/>
    </source>
</evidence>